<dbReference type="KEGG" id="kaf:KAFR_0J01040"/>
<name>H2B0M2_KAZAF</name>
<sequence length="118" mass="14234">MSFGSKKFRSKREQLAYDASLAGKYYKRLKGNPFLYFGLPFLGMMVISSYWLAGFTAIKYERDDRHVQEMNEEELTKLIKNRRKFDIKDEFYRLQGLAEEDWEPKRVERLDDESENVW</sequence>
<keyword evidence="7" id="KW-0999">Mitochondrion inner membrane</keyword>
<dbReference type="HOGENOM" id="CLU_131611_2_0_1"/>
<dbReference type="InterPro" id="IPR020164">
    <property type="entry name" value="Cyt_c_Oxase_assmbl_COX16"/>
</dbReference>
<dbReference type="Proteomes" id="UP000005220">
    <property type="component" value="Chromosome 10"/>
</dbReference>
<evidence type="ECO:0000256" key="11">
    <source>
        <dbReference type="SAM" id="Phobius"/>
    </source>
</evidence>
<evidence type="ECO:0000256" key="9">
    <source>
        <dbReference type="ARBA" id="ARBA00023128"/>
    </source>
</evidence>
<dbReference type="STRING" id="1071382.H2B0M2"/>
<keyword evidence="9" id="KW-0496">Mitochondrion</keyword>
<protein>
    <recommendedName>
        <fullName evidence="4">Cytochrome c oxidase assembly protein COX16, mitochondrial</fullName>
    </recommendedName>
    <alternativeName>
        <fullName evidence="5">Cytochrome c oxidase assembly protein cox16, mitochondrial</fullName>
    </alternativeName>
</protein>
<dbReference type="Pfam" id="PF14138">
    <property type="entry name" value="COX16"/>
    <property type="match status" value="1"/>
</dbReference>
<evidence type="ECO:0000256" key="7">
    <source>
        <dbReference type="ARBA" id="ARBA00022792"/>
    </source>
</evidence>
<evidence type="ECO:0000256" key="1">
    <source>
        <dbReference type="ARBA" id="ARBA00002490"/>
    </source>
</evidence>
<keyword evidence="6 11" id="KW-0812">Transmembrane</keyword>
<organism evidence="12 13">
    <name type="scientific">Kazachstania africana (strain ATCC 22294 / BCRC 22015 / CBS 2517 / CECT 1963 / NBRC 1671 / NRRL Y-8276)</name>
    <name type="common">Yeast</name>
    <name type="synonym">Kluyveromyces africanus</name>
    <dbReference type="NCBI Taxonomy" id="1071382"/>
    <lineage>
        <taxon>Eukaryota</taxon>
        <taxon>Fungi</taxon>
        <taxon>Dikarya</taxon>
        <taxon>Ascomycota</taxon>
        <taxon>Saccharomycotina</taxon>
        <taxon>Saccharomycetes</taxon>
        <taxon>Saccharomycetales</taxon>
        <taxon>Saccharomycetaceae</taxon>
        <taxon>Kazachstania</taxon>
    </lineage>
</organism>
<keyword evidence="8 11" id="KW-1133">Transmembrane helix</keyword>
<comment type="similarity">
    <text evidence="3">Belongs to the COX16 family.</text>
</comment>
<evidence type="ECO:0000256" key="2">
    <source>
        <dbReference type="ARBA" id="ARBA00004434"/>
    </source>
</evidence>
<evidence type="ECO:0000256" key="10">
    <source>
        <dbReference type="ARBA" id="ARBA00023136"/>
    </source>
</evidence>
<dbReference type="GO" id="GO:0033617">
    <property type="term" value="P:mitochondrial respiratory chain complex IV assembly"/>
    <property type="evidence" value="ECO:0007669"/>
    <property type="project" value="EnsemblFungi"/>
</dbReference>
<dbReference type="PANTHER" id="PTHR17130">
    <property type="entry name" value="MITOCHONDRIAL OUTER MEMBRANE PROTEIN 25"/>
    <property type="match status" value="1"/>
</dbReference>
<evidence type="ECO:0000256" key="4">
    <source>
        <dbReference type="ARBA" id="ARBA00015368"/>
    </source>
</evidence>
<accession>H2B0M2</accession>
<dbReference type="GeneID" id="13883822"/>
<dbReference type="RefSeq" id="XP_003959307.1">
    <property type="nucleotide sequence ID" value="XM_003959258.1"/>
</dbReference>
<evidence type="ECO:0000256" key="3">
    <source>
        <dbReference type="ARBA" id="ARBA00008370"/>
    </source>
</evidence>
<dbReference type="OrthoDB" id="5516033at2759"/>
<dbReference type="EMBL" id="HE650830">
    <property type="protein sequence ID" value="CCF60172.1"/>
    <property type="molecule type" value="Genomic_DNA"/>
</dbReference>
<keyword evidence="10 11" id="KW-0472">Membrane</keyword>
<evidence type="ECO:0000313" key="12">
    <source>
        <dbReference type="EMBL" id="CCF60172.1"/>
    </source>
</evidence>
<dbReference type="PANTHER" id="PTHR17130:SF14">
    <property type="entry name" value="CYTOCHROME C OXIDASE ASSEMBLY PROTEIN COX16 HOMOLOG, MITOCHONDRIAL"/>
    <property type="match status" value="1"/>
</dbReference>
<evidence type="ECO:0000313" key="13">
    <source>
        <dbReference type="Proteomes" id="UP000005220"/>
    </source>
</evidence>
<dbReference type="eggNOG" id="ENOG502S9GT">
    <property type="taxonomic scope" value="Eukaryota"/>
</dbReference>
<keyword evidence="13" id="KW-1185">Reference proteome</keyword>
<comment type="subcellular location">
    <subcellularLocation>
        <location evidence="2">Mitochondrion inner membrane</location>
        <topology evidence="2">Single-pass membrane protein</topology>
    </subcellularLocation>
</comment>
<feature type="transmembrane region" description="Helical" evidence="11">
    <location>
        <begin position="34"/>
        <end position="53"/>
    </location>
</feature>
<dbReference type="AlphaFoldDB" id="H2B0M2"/>
<dbReference type="GO" id="GO:0005743">
    <property type="term" value="C:mitochondrial inner membrane"/>
    <property type="evidence" value="ECO:0007669"/>
    <property type="project" value="UniProtKB-SubCell"/>
</dbReference>
<comment type="function">
    <text evidence="1">Required for the assembly of the mitochondrial respiratory chain complex IV (CIV), also known as cytochrome c oxidase. May participate in merging the COX1 and COX2 assembly lines.</text>
</comment>
<dbReference type="FunCoup" id="H2B0M2">
    <property type="interactions" value="157"/>
</dbReference>
<proteinExistence type="inferred from homology"/>
<evidence type="ECO:0000256" key="5">
    <source>
        <dbReference type="ARBA" id="ARBA00019222"/>
    </source>
</evidence>
<evidence type="ECO:0000256" key="8">
    <source>
        <dbReference type="ARBA" id="ARBA00022989"/>
    </source>
</evidence>
<dbReference type="InParanoid" id="H2B0M2"/>
<reference evidence="12 13" key="1">
    <citation type="journal article" date="2011" name="Proc. Natl. Acad. Sci. U.S.A.">
        <title>Evolutionary erosion of yeast sex chromosomes by mating-type switching accidents.</title>
        <authorList>
            <person name="Gordon J.L."/>
            <person name="Armisen D."/>
            <person name="Proux-Wera E."/>
            <person name="Oheigeartaigh S.S."/>
            <person name="Byrne K.P."/>
            <person name="Wolfe K.H."/>
        </authorList>
    </citation>
    <scope>NUCLEOTIDE SEQUENCE [LARGE SCALE GENOMIC DNA]</scope>
    <source>
        <strain evidence="13">ATCC 22294 / BCRC 22015 / CBS 2517 / CECT 1963 / NBRC 1671 / NRRL Y-8276</strain>
    </source>
</reference>
<gene>
    <name evidence="12" type="primary">KAFR0J01040</name>
    <name evidence="12" type="ORF">KAFR_0J01040</name>
</gene>
<evidence type="ECO:0000256" key="6">
    <source>
        <dbReference type="ARBA" id="ARBA00022692"/>
    </source>
</evidence>